<evidence type="ECO:0000256" key="11">
    <source>
        <dbReference type="ARBA" id="ARBA00023157"/>
    </source>
</evidence>
<dbReference type="SUPFAM" id="SSF52025">
    <property type="entry name" value="PA domain"/>
    <property type="match status" value="1"/>
</dbReference>
<evidence type="ECO:0000256" key="9">
    <source>
        <dbReference type="ARBA" id="ARBA00022989"/>
    </source>
</evidence>
<evidence type="ECO:0000256" key="13">
    <source>
        <dbReference type="ARBA" id="ARBA00046288"/>
    </source>
</evidence>
<evidence type="ECO:0000256" key="17">
    <source>
        <dbReference type="SAM" id="MobiDB-lite"/>
    </source>
</evidence>
<dbReference type="InterPro" id="IPR003137">
    <property type="entry name" value="PA_domain"/>
</dbReference>
<dbReference type="PROSITE" id="PS50089">
    <property type="entry name" value="ZF_RING_2"/>
    <property type="match status" value="1"/>
</dbReference>
<dbReference type="EMBL" id="JAMQYH010000003">
    <property type="protein sequence ID" value="KAJ1695800.1"/>
    <property type="molecule type" value="Genomic_DNA"/>
</dbReference>
<keyword evidence="5" id="KW-0732">Signal</keyword>
<proteinExistence type="predicted"/>
<keyword evidence="8" id="KW-0653">Protein transport</keyword>
<dbReference type="GO" id="GO:0015031">
    <property type="term" value="P:protein transport"/>
    <property type="evidence" value="ECO:0007669"/>
    <property type="project" value="UniProtKB-KW"/>
</dbReference>
<dbReference type="FunFam" id="3.50.30.30:FF:000020">
    <property type="entry name" value="Receptor homology region transmembrane domain-and RING domain-containing protein 2"/>
    <property type="match status" value="1"/>
</dbReference>
<feature type="compositionally biased region" description="Low complexity" evidence="17">
    <location>
        <begin position="303"/>
        <end position="325"/>
    </location>
</feature>
<keyword evidence="11" id="KW-1015">Disulfide bond</keyword>
<keyword evidence="2" id="KW-0926">Vacuole</keyword>
<dbReference type="InterPro" id="IPR013083">
    <property type="entry name" value="Znf_RING/FYVE/PHD"/>
</dbReference>
<dbReference type="Gene3D" id="3.30.40.10">
    <property type="entry name" value="Zinc/RING finger domain, C3HC4 (zinc finger)"/>
    <property type="match status" value="1"/>
</dbReference>
<gene>
    <name evidence="20" type="ORF">LUZ63_012498</name>
</gene>
<evidence type="ECO:0000256" key="14">
    <source>
        <dbReference type="ARBA" id="ARBA00046293"/>
    </source>
</evidence>
<keyword evidence="10 18" id="KW-0472">Membrane</keyword>
<evidence type="ECO:0000256" key="1">
    <source>
        <dbReference type="ARBA" id="ARBA00022448"/>
    </source>
</evidence>
<dbReference type="FunFam" id="3.30.40.10:FF:000276">
    <property type="entry name" value="Receptor homology region transmembrane domain-and RING domain-containing protein 2"/>
    <property type="match status" value="1"/>
</dbReference>
<evidence type="ECO:0000256" key="8">
    <source>
        <dbReference type="ARBA" id="ARBA00022927"/>
    </source>
</evidence>
<organism evidence="20 21">
    <name type="scientific">Rhynchospora breviuscula</name>
    <dbReference type="NCBI Taxonomy" id="2022672"/>
    <lineage>
        <taxon>Eukaryota</taxon>
        <taxon>Viridiplantae</taxon>
        <taxon>Streptophyta</taxon>
        <taxon>Embryophyta</taxon>
        <taxon>Tracheophyta</taxon>
        <taxon>Spermatophyta</taxon>
        <taxon>Magnoliopsida</taxon>
        <taxon>Liliopsida</taxon>
        <taxon>Poales</taxon>
        <taxon>Cyperaceae</taxon>
        <taxon>Cyperoideae</taxon>
        <taxon>Rhynchosporeae</taxon>
        <taxon>Rhynchospora</taxon>
    </lineage>
</organism>
<dbReference type="InterPro" id="IPR046450">
    <property type="entry name" value="PA_dom_sf"/>
</dbReference>
<dbReference type="GO" id="GO:0032586">
    <property type="term" value="C:protein storage vacuole membrane"/>
    <property type="evidence" value="ECO:0007669"/>
    <property type="project" value="UniProtKB-SubCell"/>
</dbReference>
<evidence type="ECO:0000256" key="6">
    <source>
        <dbReference type="ARBA" id="ARBA00022771"/>
    </source>
</evidence>
<keyword evidence="1" id="KW-0813">Transport</keyword>
<feature type="transmembrane region" description="Helical" evidence="18">
    <location>
        <begin position="14"/>
        <end position="36"/>
    </location>
</feature>
<dbReference type="Proteomes" id="UP001151287">
    <property type="component" value="Unassembled WGS sequence"/>
</dbReference>
<evidence type="ECO:0000256" key="10">
    <source>
        <dbReference type="ARBA" id="ARBA00023136"/>
    </source>
</evidence>
<comment type="caution">
    <text evidence="20">The sequence shown here is derived from an EMBL/GenBank/DDBJ whole genome shotgun (WGS) entry which is preliminary data.</text>
</comment>
<dbReference type="OrthoDB" id="8062037at2759"/>
<dbReference type="PANTHER" id="PTHR47168:SF5">
    <property type="entry name" value="RING-TYPE DOMAIN-CONTAINING PROTEIN"/>
    <property type="match status" value="1"/>
</dbReference>
<keyword evidence="7" id="KW-0862">Zinc</keyword>
<dbReference type="SMART" id="SM00184">
    <property type="entry name" value="RING"/>
    <property type="match status" value="1"/>
</dbReference>
<dbReference type="Pfam" id="PF13639">
    <property type="entry name" value="zf-RING_2"/>
    <property type="match status" value="1"/>
</dbReference>
<name>A0A9Q0CKV4_9POAL</name>
<dbReference type="SUPFAM" id="SSF57850">
    <property type="entry name" value="RING/U-box"/>
    <property type="match status" value="1"/>
</dbReference>
<accession>A0A9Q0CKV4</accession>
<evidence type="ECO:0000256" key="4">
    <source>
        <dbReference type="ARBA" id="ARBA00022723"/>
    </source>
</evidence>
<reference evidence="20" key="1">
    <citation type="journal article" date="2022" name="Cell">
        <title>Repeat-based holocentromeres influence genome architecture and karyotype evolution.</title>
        <authorList>
            <person name="Hofstatter P.G."/>
            <person name="Thangavel G."/>
            <person name="Lux T."/>
            <person name="Neumann P."/>
            <person name="Vondrak T."/>
            <person name="Novak P."/>
            <person name="Zhang M."/>
            <person name="Costa L."/>
            <person name="Castellani M."/>
            <person name="Scott A."/>
            <person name="Toegelov H."/>
            <person name="Fuchs J."/>
            <person name="Mata-Sucre Y."/>
            <person name="Dias Y."/>
            <person name="Vanzela A.L.L."/>
            <person name="Huettel B."/>
            <person name="Almeida C.C.S."/>
            <person name="Simkova H."/>
            <person name="Souza G."/>
            <person name="Pedrosa-Harand A."/>
            <person name="Macas J."/>
            <person name="Mayer K.F.X."/>
            <person name="Houben A."/>
            <person name="Marques A."/>
        </authorList>
    </citation>
    <scope>NUCLEOTIDE SEQUENCE</scope>
    <source>
        <strain evidence="20">RhyBre1mFocal</strain>
    </source>
</reference>
<dbReference type="GO" id="GO:0012505">
    <property type="term" value="C:endomembrane system"/>
    <property type="evidence" value="ECO:0007669"/>
    <property type="project" value="UniProtKB-SubCell"/>
</dbReference>
<dbReference type="InterPro" id="IPR044744">
    <property type="entry name" value="ZNRF4/RNF13/RNF167_PA"/>
</dbReference>
<evidence type="ECO:0000256" key="7">
    <source>
        <dbReference type="ARBA" id="ARBA00022833"/>
    </source>
</evidence>
<dbReference type="InterPro" id="IPR051653">
    <property type="entry name" value="E3_ligase_sorting_rcpt"/>
</dbReference>
<evidence type="ECO:0000313" key="20">
    <source>
        <dbReference type="EMBL" id="KAJ1695800.1"/>
    </source>
</evidence>
<keyword evidence="4" id="KW-0479">Metal-binding</keyword>
<keyword evidence="12" id="KW-0325">Glycoprotein</keyword>
<feature type="transmembrane region" description="Helical" evidence="18">
    <location>
        <begin position="173"/>
        <end position="197"/>
    </location>
</feature>
<feature type="domain" description="RING-type" evidence="19">
    <location>
        <begin position="245"/>
        <end position="287"/>
    </location>
</feature>
<evidence type="ECO:0000313" key="21">
    <source>
        <dbReference type="Proteomes" id="UP001151287"/>
    </source>
</evidence>
<evidence type="ECO:0000256" key="12">
    <source>
        <dbReference type="ARBA" id="ARBA00023180"/>
    </source>
</evidence>
<keyword evidence="3 18" id="KW-0812">Transmembrane</keyword>
<feature type="region of interest" description="Disordered" evidence="17">
    <location>
        <begin position="294"/>
        <end position="377"/>
    </location>
</feature>
<evidence type="ECO:0000256" key="3">
    <source>
        <dbReference type="ARBA" id="ARBA00022692"/>
    </source>
</evidence>
<dbReference type="GO" id="GO:0008270">
    <property type="term" value="F:zinc ion binding"/>
    <property type="evidence" value="ECO:0007669"/>
    <property type="project" value="UniProtKB-KW"/>
</dbReference>
<evidence type="ECO:0000256" key="5">
    <source>
        <dbReference type="ARBA" id="ARBA00022729"/>
    </source>
</evidence>
<keyword evidence="6 16" id="KW-0863">Zinc-finger</keyword>
<keyword evidence="9 18" id="KW-1133">Transmembrane helix</keyword>
<evidence type="ECO:0000256" key="15">
    <source>
        <dbReference type="ARBA" id="ARBA00060484"/>
    </source>
</evidence>
<evidence type="ECO:0000259" key="19">
    <source>
        <dbReference type="PROSITE" id="PS50089"/>
    </source>
</evidence>
<protein>
    <recommendedName>
        <fullName evidence="19">RING-type domain-containing protein</fullName>
    </recommendedName>
</protein>
<dbReference type="Pfam" id="PF02225">
    <property type="entry name" value="PA"/>
    <property type="match status" value="1"/>
</dbReference>
<dbReference type="CDD" id="cd02123">
    <property type="entry name" value="PA_C_RZF_like"/>
    <property type="match status" value="1"/>
</dbReference>
<evidence type="ECO:0000256" key="2">
    <source>
        <dbReference type="ARBA" id="ARBA00022554"/>
    </source>
</evidence>
<keyword evidence="21" id="KW-1185">Reference proteome</keyword>
<dbReference type="InterPro" id="IPR001841">
    <property type="entry name" value="Znf_RING"/>
</dbReference>
<comment type="subcellular location">
    <subcellularLocation>
        <location evidence="13">Endomembrane system</location>
        <topology evidence="13">Single-pass type I membrane protein</topology>
    </subcellularLocation>
    <subcellularLocation>
        <location evidence="14">Prevacuolar compartment membrane</location>
    </subcellularLocation>
    <subcellularLocation>
        <location evidence="15">Protein storage vacuole membrane</location>
    </subcellularLocation>
</comment>
<evidence type="ECO:0000256" key="16">
    <source>
        <dbReference type="PROSITE-ProRule" id="PRU00175"/>
    </source>
</evidence>
<evidence type="ECO:0000256" key="18">
    <source>
        <dbReference type="SAM" id="Phobius"/>
    </source>
</evidence>
<feature type="compositionally biased region" description="Polar residues" evidence="17">
    <location>
        <begin position="331"/>
        <end position="347"/>
    </location>
</feature>
<dbReference type="PANTHER" id="PTHR47168">
    <property type="entry name" value="RING ZINC FINGER DOMAIN SUPERFAMILY PROTEIN-RELATED"/>
    <property type="match status" value="1"/>
</dbReference>
<dbReference type="Gene3D" id="3.50.30.30">
    <property type="match status" value="1"/>
</dbReference>
<dbReference type="AlphaFoldDB" id="A0A9Q0CKV4"/>
<sequence>MAFVKLKGGGLRDWFLVILLINLCFMVDLVSSNVVLMGDNLTLSFDDVAANFAPTVKGSGICGSIHIAEPLDACHKLTKEAPKSHGQVLPFSLLIRGNCTFDEKVRNAQNAGYKAAIVYDNEDDGALVSMAGSSANIHIYAVFVSKSSGETLAQYANRSDVEVWIIPTFENSAWSILAISFISLLAMSAVLATCFFVRRHRIRRTRPGQDPEVREFHGMSSQLVKAMPSVVFTVVTEESCTASTCAICLEDYSVGDKLRILPCRHKFHAMCVDLWLTSWRTFCPVCKRDAMAGSSFPPPPTESTPLLSSPSQSFHSNLSSSHSLQIGRPPRSQSISRMYTPISTPPQNRYPPPRHSSPSPFNSYHGTHHHQSPPISISRSYADFRGMSSSQSYADFRAMSSFHSYRGPNASSLHLASPHSLGFMPSSSPINNRYASPYNVPGSSISSSGYLVGSSGPPQSYLRHCGESGTSLSGMASAQSLPGC</sequence>